<reference evidence="1" key="1">
    <citation type="submission" date="2019-08" db="EMBL/GenBank/DDBJ databases">
        <authorList>
            <person name="Kucharzyk K."/>
            <person name="Murdoch R.W."/>
            <person name="Higgins S."/>
            <person name="Loffler F."/>
        </authorList>
    </citation>
    <scope>NUCLEOTIDE SEQUENCE</scope>
</reference>
<protein>
    <submittedName>
        <fullName evidence="1">Uncharacterized protein</fullName>
    </submittedName>
</protein>
<organism evidence="1">
    <name type="scientific">bioreactor metagenome</name>
    <dbReference type="NCBI Taxonomy" id="1076179"/>
    <lineage>
        <taxon>unclassified sequences</taxon>
        <taxon>metagenomes</taxon>
        <taxon>ecological metagenomes</taxon>
    </lineage>
</organism>
<accession>A0A645AIH9</accession>
<dbReference type="AlphaFoldDB" id="A0A645AIH9"/>
<evidence type="ECO:0000313" key="1">
    <source>
        <dbReference type="EMBL" id="MPM53032.1"/>
    </source>
</evidence>
<proteinExistence type="predicted"/>
<comment type="caution">
    <text evidence="1">The sequence shown here is derived from an EMBL/GenBank/DDBJ whole genome shotgun (WGS) entry which is preliminary data.</text>
</comment>
<dbReference type="EMBL" id="VSSQ01014142">
    <property type="protein sequence ID" value="MPM53032.1"/>
    <property type="molecule type" value="Genomic_DNA"/>
</dbReference>
<sequence>MRASDFDNVPVFPFQPGKGPAQPLCGGEYACFRRQYRCNMQSGGEGVVAGLGGVHMVVGVEGRSPLRRQMRNHLIDIHIGLGAGPGLPYRKRKFARPLPGADFAAHRRDDLRLLCRQLAIVRVYLGAGFF</sequence>
<name>A0A645AIH9_9ZZZZ</name>
<gene>
    <name evidence="1" type="ORF">SDC9_99796</name>
</gene>